<gene>
    <name evidence="2" type="ORF">ACFFNY_01355</name>
</gene>
<proteinExistence type="predicted"/>
<organism evidence="2 3">
    <name type="scientific">Paenibacillus hodogayensis</name>
    <dbReference type="NCBI Taxonomy" id="279208"/>
    <lineage>
        <taxon>Bacteria</taxon>
        <taxon>Bacillati</taxon>
        <taxon>Bacillota</taxon>
        <taxon>Bacilli</taxon>
        <taxon>Bacillales</taxon>
        <taxon>Paenibacillaceae</taxon>
        <taxon>Paenibacillus</taxon>
    </lineage>
</organism>
<reference evidence="2 3" key="1">
    <citation type="submission" date="2024-09" db="EMBL/GenBank/DDBJ databases">
        <authorList>
            <person name="Sun Q."/>
            <person name="Mori K."/>
        </authorList>
    </citation>
    <scope>NUCLEOTIDE SEQUENCE [LARGE SCALE GENOMIC DNA]</scope>
    <source>
        <strain evidence="2 3">JCM 12520</strain>
    </source>
</reference>
<evidence type="ECO:0000313" key="3">
    <source>
        <dbReference type="Proteomes" id="UP001589619"/>
    </source>
</evidence>
<accession>A0ABV5VPK4</accession>
<dbReference type="Proteomes" id="UP001589619">
    <property type="component" value="Unassembled WGS sequence"/>
</dbReference>
<dbReference type="InterPro" id="IPR025117">
    <property type="entry name" value="DUF4037"/>
</dbReference>
<name>A0ABV5VPK4_9BACL</name>
<feature type="domain" description="DUF4037" evidence="1">
    <location>
        <begin position="128"/>
        <end position="226"/>
    </location>
</feature>
<evidence type="ECO:0000313" key="2">
    <source>
        <dbReference type="EMBL" id="MFB9750206.1"/>
    </source>
</evidence>
<dbReference type="EMBL" id="JBHMAG010000002">
    <property type="protein sequence ID" value="MFB9750206.1"/>
    <property type="molecule type" value="Genomic_DNA"/>
</dbReference>
<protein>
    <submittedName>
        <fullName evidence="2">DUF4037 domain-containing protein</fullName>
    </submittedName>
</protein>
<dbReference type="Pfam" id="PF13228">
    <property type="entry name" value="DUF4037"/>
    <property type="match status" value="1"/>
</dbReference>
<keyword evidence="3" id="KW-1185">Reference proteome</keyword>
<evidence type="ECO:0000259" key="1">
    <source>
        <dbReference type="Pfam" id="PF13228"/>
    </source>
</evidence>
<comment type="caution">
    <text evidence="2">The sequence shown here is derived from an EMBL/GenBank/DDBJ whole genome shotgun (WGS) entry which is preliminary data.</text>
</comment>
<dbReference type="RefSeq" id="WP_344916844.1">
    <property type="nucleotide sequence ID" value="NZ_BAAAYO010000021.1"/>
</dbReference>
<sequence length="360" mass="41248">MKWGDLVVFIQGIELCKRFQFEFVEPIIANHFPNLSYTSALIGPGSEVLGYDTEMSTDHDWGPRVILLLQGNDMYLIKDILQILHINRPQQFYGYPVDLNQTVITSLAQFLVSKLAIDIDKGIELLDWLTFPSQILAEIIGGEVFRDDTGHLTAIRKQLQFYPHDIWLYTMASIWNRIGQEEHLVLRAGYVGDELGSSIIGSRIVRDIMNLCFLMERKYAPYPKWFGTAFKKLDCANELLPVLIKVQSSGTWREREDALCRAYELLAQMHNRLGITEVMTEQVSPFFDRPYKVIQGGAFANAIVRQIIDPIIRKLSQIRLIGGIDQISDNTDFKSINQWSSVEQSEGRNIARALYNKILE</sequence>